<evidence type="ECO:0000259" key="8">
    <source>
        <dbReference type="PROSITE" id="PS50850"/>
    </source>
</evidence>
<dbReference type="Pfam" id="PF00083">
    <property type="entry name" value="Sugar_tr"/>
    <property type="match status" value="2"/>
</dbReference>
<dbReference type="Gene3D" id="1.20.1250.20">
    <property type="entry name" value="MFS general substrate transporter like domains"/>
    <property type="match status" value="2"/>
</dbReference>
<dbReference type="InterPro" id="IPR020846">
    <property type="entry name" value="MFS_dom"/>
</dbReference>
<keyword evidence="10" id="KW-1185">Reference proteome</keyword>
<comment type="similarity">
    <text evidence="2">Belongs to the major facilitator superfamily. Sugar transporter (TC 2.A.1.1) family.</text>
</comment>
<dbReference type="PANTHER" id="PTHR48022">
    <property type="entry name" value="PLASTIDIC GLUCOSE TRANSPORTER 4"/>
    <property type="match status" value="1"/>
</dbReference>
<dbReference type="GO" id="GO:0016020">
    <property type="term" value="C:membrane"/>
    <property type="evidence" value="ECO:0007669"/>
    <property type="project" value="UniProtKB-SubCell"/>
</dbReference>
<evidence type="ECO:0000256" key="5">
    <source>
        <dbReference type="ARBA" id="ARBA00023136"/>
    </source>
</evidence>
<dbReference type="PROSITE" id="PS50850">
    <property type="entry name" value="MFS"/>
    <property type="match status" value="1"/>
</dbReference>
<feature type="transmembrane region" description="Helical" evidence="7">
    <location>
        <begin position="57"/>
        <end position="79"/>
    </location>
</feature>
<evidence type="ECO:0000313" key="10">
    <source>
        <dbReference type="Proteomes" id="UP000001568"/>
    </source>
</evidence>
<feature type="transmembrane region" description="Helical" evidence="7">
    <location>
        <begin position="366"/>
        <end position="386"/>
    </location>
</feature>
<dbReference type="GO" id="GO:0005351">
    <property type="term" value="F:carbohydrate:proton symporter activity"/>
    <property type="evidence" value="ECO:0007669"/>
    <property type="project" value="TreeGrafter"/>
</dbReference>
<dbReference type="KEGG" id="olu:OSTLU_28563"/>
<reference evidence="9 10" key="1">
    <citation type="journal article" date="2007" name="Proc. Natl. Acad. Sci. U.S.A.">
        <title>The tiny eukaryote Ostreococcus provides genomic insights into the paradox of plankton speciation.</title>
        <authorList>
            <person name="Palenik B."/>
            <person name="Grimwood J."/>
            <person name="Aerts A."/>
            <person name="Rouze P."/>
            <person name="Salamov A."/>
            <person name="Putnam N."/>
            <person name="Dupont C."/>
            <person name="Jorgensen R."/>
            <person name="Derelle E."/>
            <person name="Rombauts S."/>
            <person name="Zhou K."/>
            <person name="Otillar R."/>
            <person name="Merchant S.S."/>
            <person name="Podell S."/>
            <person name="Gaasterland T."/>
            <person name="Napoli C."/>
            <person name="Gendler K."/>
            <person name="Manuell A."/>
            <person name="Tai V."/>
            <person name="Vallon O."/>
            <person name="Piganeau G."/>
            <person name="Jancek S."/>
            <person name="Heijde M."/>
            <person name="Jabbari K."/>
            <person name="Bowler C."/>
            <person name="Lohr M."/>
            <person name="Robbens S."/>
            <person name="Werner G."/>
            <person name="Dubchak I."/>
            <person name="Pazour G.J."/>
            <person name="Ren Q."/>
            <person name="Paulsen I."/>
            <person name="Delwiche C."/>
            <person name="Schmutz J."/>
            <person name="Rokhsar D."/>
            <person name="Van de Peer Y."/>
            <person name="Moreau H."/>
            <person name="Grigoriev I.V."/>
        </authorList>
    </citation>
    <scope>NUCLEOTIDE SEQUENCE [LARGE SCALE GENOMIC DNA]</scope>
    <source>
        <strain evidence="9 10">CCE9901</strain>
    </source>
</reference>
<evidence type="ECO:0000256" key="6">
    <source>
        <dbReference type="SAM" id="MobiDB-lite"/>
    </source>
</evidence>
<protein>
    <submittedName>
        <fullName evidence="9">MFS family transporter: sugar</fullName>
    </submittedName>
</protein>
<comment type="subcellular location">
    <subcellularLocation>
        <location evidence="1">Membrane</location>
        <topology evidence="1">Multi-pass membrane protein</topology>
    </subcellularLocation>
</comment>
<feature type="transmembrane region" description="Helical" evidence="7">
    <location>
        <begin position="91"/>
        <end position="113"/>
    </location>
</feature>
<feature type="transmembrane region" description="Helical" evidence="7">
    <location>
        <begin position="190"/>
        <end position="209"/>
    </location>
</feature>
<dbReference type="InterPro" id="IPR050360">
    <property type="entry name" value="MFS_Sugar_Transporters"/>
</dbReference>
<dbReference type="InterPro" id="IPR036259">
    <property type="entry name" value="MFS_trans_sf"/>
</dbReference>
<dbReference type="SUPFAM" id="SSF103473">
    <property type="entry name" value="MFS general substrate transporter"/>
    <property type="match status" value="1"/>
</dbReference>
<keyword evidence="4 7" id="KW-1133">Transmembrane helix</keyword>
<feature type="transmembrane region" description="Helical" evidence="7">
    <location>
        <begin position="133"/>
        <end position="151"/>
    </location>
</feature>
<proteinExistence type="inferred from homology"/>
<dbReference type="STRING" id="436017.A4SAG6"/>
<dbReference type="EMBL" id="CP000599">
    <property type="protein sequence ID" value="ABP00700.1"/>
    <property type="molecule type" value="Genomic_DNA"/>
</dbReference>
<sequence length="604" mass="64946">MHANGYARNASVELYCFCVVALGLILYGYPVGVTNVMLTSPAQFQRDAGFEGDVETLGMLVSANSAGALIGCALTLVPTRGVAAADALGRVALVKLGAGCYAAASLAMALTPMKLNEIFGSRAVIRWFAACRLLYGIGMTLTYGGAAVYVAELMSQQTRGYYLPMMSVMTMTGDLLGNFVGMPLERAAGGWRVLAALPVPVALGFYAYARKLPDSPRWEVLNATNAAQREGEARRRAAAEKKRGKRGLFGRGRDSNAPSDSESENEPSWTARDVDLTAARRSLGILRNESAKASFSVTDACVRRSRSGGAGGLLAPPNPDAQSKQMKKEIEQELAEIIDVVKTGSKNGRDCASAVNTDASKRAMTVAFGLSIMSMLSGVPAMSYFTKHIFEMTGHTPTAASGMTTALALCKLIVTIFVAMSLETFGRRRMLLIGISIQGVAMTLLAFLFDGVTWIEDPRHAVSFQLLNGSIAQVADVAIFVNAVGFHLSFWALAWTVANELSPLRTRATIMAINSMFSWTLSTVTVRFLPVMMKSPGISATFGFCAVNLYATIIFVYLYVPETKGRTLEELEIVMTKSSSLRDVVRRLNRPDEDDDLKPLAGAL</sequence>
<dbReference type="RefSeq" id="XP_001422383.1">
    <property type="nucleotide sequence ID" value="XM_001422346.1"/>
</dbReference>
<feature type="transmembrane region" description="Helical" evidence="7">
    <location>
        <begin position="398"/>
        <end position="419"/>
    </location>
</feature>
<feature type="region of interest" description="Disordered" evidence="6">
    <location>
        <begin position="229"/>
        <end position="272"/>
    </location>
</feature>
<dbReference type="Gramene" id="ABP00700">
    <property type="protein sequence ID" value="ABP00700"/>
    <property type="gene ID" value="OSTLU_28563"/>
</dbReference>
<feature type="transmembrane region" description="Helical" evidence="7">
    <location>
        <begin position="475"/>
        <end position="498"/>
    </location>
</feature>
<evidence type="ECO:0000256" key="2">
    <source>
        <dbReference type="ARBA" id="ARBA00010992"/>
    </source>
</evidence>
<dbReference type="GeneID" id="5006441"/>
<feature type="compositionally biased region" description="Basic and acidic residues" evidence="6">
    <location>
        <begin position="229"/>
        <end position="241"/>
    </location>
</feature>
<keyword evidence="5 7" id="KW-0472">Membrane</keyword>
<evidence type="ECO:0000313" key="9">
    <source>
        <dbReference type="EMBL" id="ABP00700.1"/>
    </source>
</evidence>
<evidence type="ECO:0000256" key="3">
    <source>
        <dbReference type="ARBA" id="ARBA00022692"/>
    </source>
</evidence>
<organism evidence="9 10">
    <name type="scientific">Ostreococcus lucimarinus (strain CCE9901)</name>
    <dbReference type="NCBI Taxonomy" id="436017"/>
    <lineage>
        <taxon>Eukaryota</taxon>
        <taxon>Viridiplantae</taxon>
        <taxon>Chlorophyta</taxon>
        <taxon>Mamiellophyceae</taxon>
        <taxon>Mamiellales</taxon>
        <taxon>Bathycoccaceae</taxon>
        <taxon>Ostreococcus</taxon>
    </lineage>
</organism>
<feature type="transmembrane region" description="Helical" evidence="7">
    <location>
        <begin position="541"/>
        <end position="560"/>
    </location>
</feature>
<feature type="transmembrane region" description="Helical" evidence="7">
    <location>
        <begin position="163"/>
        <end position="184"/>
    </location>
</feature>
<gene>
    <name evidence="9" type="ORF">OSTLU_28563</name>
</gene>
<dbReference type="HOGENOM" id="CLU_001265_30_5_1"/>
<dbReference type="InterPro" id="IPR005828">
    <property type="entry name" value="MFS_sugar_transport-like"/>
</dbReference>
<dbReference type="PANTHER" id="PTHR48022:SF2">
    <property type="entry name" value="PLASTIDIC GLUCOSE TRANSPORTER 4"/>
    <property type="match status" value="1"/>
</dbReference>
<evidence type="ECO:0000256" key="4">
    <source>
        <dbReference type="ARBA" id="ARBA00022989"/>
    </source>
</evidence>
<name>A4SAG6_OSTLU</name>
<evidence type="ECO:0000256" key="1">
    <source>
        <dbReference type="ARBA" id="ARBA00004141"/>
    </source>
</evidence>
<feature type="transmembrane region" description="Helical" evidence="7">
    <location>
        <begin position="12"/>
        <end position="29"/>
    </location>
</feature>
<accession>A4SAG6</accession>
<dbReference type="eggNOG" id="KOG0254">
    <property type="taxonomic scope" value="Eukaryota"/>
</dbReference>
<feature type="transmembrane region" description="Helical" evidence="7">
    <location>
        <begin position="510"/>
        <end position="529"/>
    </location>
</feature>
<keyword evidence="3 7" id="KW-0812">Transmembrane</keyword>
<evidence type="ECO:0000256" key="7">
    <source>
        <dbReference type="SAM" id="Phobius"/>
    </source>
</evidence>
<feature type="transmembrane region" description="Helical" evidence="7">
    <location>
        <begin position="431"/>
        <end position="455"/>
    </location>
</feature>
<dbReference type="AlphaFoldDB" id="A4SAG6"/>
<dbReference type="OrthoDB" id="1711500at2759"/>
<feature type="domain" description="Major facilitator superfamily (MFS) profile" evidence="8">
    <location>
        <begin position="16"/>
        <end position="564"/>
    </location>
</feature>
<dbReference type="Proteomes" id="UP000001568">
    <property type="component" value="Chromosome 19"/>
</dbReference>